<protein>
    <submittedName>
        <fullName evidence="1">Uncharacterized protein</fullName>
    </submittedName>
</protein>
<comment type="caution">
    <text evidence="1">The sequence shown here is derived from an EMBL/GenBank/DDBJ whole genome shotgun (WGS) entry which is preliminary data.</text>
</comment>
<reference evidence="1" key="1">
    <citation type="submission" date="2022-11" db="EMBL/GenBank/DDBJ databases">
        <title>Minimal conservation of predation-associated metabolite biosynthetic gene clusters underscores biosynthetic potential of Myxococcota including descriptions for ten novel species: Archangium lansinium sp. nov., Myxococcus landrumus sp. nov., Nannocystis bai.</title>
        <authorList>
            <person name="Ahearne A."/>
            <person name="Stevens C."/>
            <person name="Phillips K."/>
        </authorList>
    </citation>
    <scope>NUCLEOTIDE SEQUENCE</scope>
    <source>
        <strain evidence="1">Na p29</strain>
    </source>
</reference>
<accession>A0A9X3EN12</accession>
<dbReference type="RefSeq" id="WP_267769009.1">
    <property type="nucleotide sequence ID" value="NZ_JAPNKE010000002.1"/>
</dbReference>
<sequence length="86" mass="9402">MAGDVQKQLGELEQLASNLGVRVCYEAMTGLSQGSGGLCKVRGEWRVIMDKRLKPAERLEVLANSLKGFDTEAHFVSPQVRALLEA</sequence>
<dbReference type="AlphaFoldDB" id="A0A9X3EN12"/>
<evidence type="ECO:0000313" key="1">
    <source>
        <dbReference type="EMBL" id="MCY1006691.1"/>
    </source>
</evidence>
<keyword evidence="2" id="KW-1185">Reference proteome</keyword>
<gene>
    <name evidence="1" type="ORF">OV079_14250</name>
</gene>
<organism evidence="1 2">
    <name type="scientific">Nannocystis pusilla</name>
    <dbReference type="NCBI Taxonomy" id="889268"/>
    <lineage>
        <taxon>Bacteria</taxon>
        <taxon>Pseudomonadati</taxon>
        <taxon>Myxococcota</taxon>
        <taxon>Polyangia</taxon>
        <taxon>Nannocystales</taxon>
        <taxon>Nannocystaceae</taxon>
        <taxon>Nannocystis</taxon>
    </lineage>
</organism>
<evidence type="ECO:0000313" key="2">
    <source>
        <dbReference type="Proteomes" id="UP001150924"/>
    </source>
</evidence>
<proteinExistence type="predicted"/>
<dbReference type="EMBL" id="JAPNKE010000002">
    <property type="protein sequence ID" value="MCY1006691.1"/>
    <property type="molecule type" value="Genomic_DNA"/>
</dbReference>
<dbReference type="Proteomes" id="UP001150924">
    <property type="component" value="Unassembled WGS sequence"/>
</dbReference>
<name>A0A9X3EN12_9BACT</name>